<dbReference type="InterPro" id="IPR013216">
    <property type="entry name" value="Methyltransf_11"/>
</dbReference>
<evidence type="ECO:0000313" key="2">
    <source>
        <dbReference type="EMBL" id="KIL41083.1"/>
    </source>
</evidence>
<keyword evidence="2" id="KW-0489">Methyltransferase</keyword>
<dbReference type="Gene3D" id="3.40.50.150">
    <property type="entry name" value="Vaccinia Virus protein VP39"/>
    <property type="match status" value="1"/>
</dbReference>
<organism evidence="2 3">
    <name type="scientific">Gordoniibacillus kamchatkensis</name>
    <dbReference type="NCBI Taxonomy" id="1590651"/>
    <lineage>
        <taxon>Bacteria</taxon>
        <taxon>Bacillati</taxon>
        <taxon>Bacillota</taxon>
        <taxon>Bacilli</taxon>
        <taxon>Bacillales</taxon>
        <taxon>Paenibacillaceae</taxon>
        <taxon>Gordoniibacillus</taxon>
    </lineage>
</organism>
<keyword evidence="2" id="KW-0808">Transferase</keyword>
<proteinExistence type="predicted"/>
<dbReference type="RefSeq" id="WP_041047380.1">
    <property type="nucleotide sequence ID" value="NZ_JXAK01000013.1"/>
</dbReference>
<reference evidence="2 3" key="1">
    <citation type="submission" date="2014-12" db="EMBL/GenBank/DDBJ databases">
        <title>Draft genome sequence of Paenibacillus kamchatkensis strain B-2647.</title>
        <authorList>
            <person name="Karlyshev A.V."/>
            <person name="Kudryashova E.B."/>
        </authorList>
    </citation>
    <scope>NUCLEOTIDE SEQUENCE [LARGE SCALE GENOMIC DNA]</scope>
    <source>
        <strain evidence="2 3">VKM B-2647</strain>
    </source>
</reference>
<dbReference type="GO" id="GO:0008168">
    <property type="term" value="F:methyltransferase activity"/>
    <property type="evidence" value="ECO:0007669"/>
    <property type="project" value="UniProtKB-KW"/>
</dbReference>
<dbReference type="Proteomes" id="UP000031967">
    <property type="component" value="Unassembled WGS sequence"/>
</dbReference>
<dbReference type="PANTHER" id="PTHR42912:SF80">
    <property type="entry name" value="METHYLTRANSFERASE DOMAIN-CONTAINING PROTEIN"/>
    <property type="match status" value="1"/>
</dbReference>
<dbReference type="SUPFAM" id="SSF53335">
    <property type="entry name" value="S-adenosyl-L-methionine-dependent methyltransferases"/>
    <property type="match status" value="1"/>
</dbReference>
<dbReference type="Pfam" id="PF08241">
    <property type="entry name" value="Methyltransf_11"/>
    <property type="match status" value="1"/>
</dbReference>
<keyword evidence="3" id="KW-1185">Reference proteome</keyword>
<dbReference type="CDD" id="cd02440">
    <property type="entry name" value="AdoMet_MTases"/>
    <property type="match status" value="1"/>
</dbReference>
<gene>
    <name evidence="2" type="ORF">SD70_09825</name>
</gene>
<evidence type="ECO:0000313" key="3">
    <source>
        <dbReference type="Proteomes" id="UP000031967"/>
    </source>
</evidence>
<dbReference type="InterPro" id="IPR050508">
    <property type="entry name" value="Methyltransf_Superfamily"/>
</dbReference>
<name>A0ABR5AJ52_9BACL</name>
<dbReference type="PANTHER" id="PTHR42912">
    <property type="entry name" value="METHYLTRANSFERASE"/>
    <property type="match status" value="1"/>
</dbReference>
<evidence type="ECO:0000259" key="1">
    <source>
        <dbReference type="Pfam" id="PF08241"/>
    </source>
</evidence>
<dbReference type="InterPro" id="IPR029063">
    <property type="entry name" value="SAM-dependent_MTases_sf"/>
</dbReference>
<sequence length="240" mass="26902">MEYLEMLARLGVGSAHPGGFAATVAQLREHPIAPGCRILEVGCGTGRTSCYLAKLGYEVTALDLREDMLAKARRRASGEEVRVTFLQGNVEELPLPDEQYDVVMAESVTIFADVSKALREYARVLRPGGKLYDREILAARKLTSTAAQAICDFYGVKRMYAEKEWLELLGAAGFSEAKVWQPSKFPESAWEDIVHYPDLFQETDADAYENEAVWETAKKYDELMFAYHEFFGFGLMIGSK</sequence>
<accession>A0ABR5AJ52</accession>
<comment type="caution">
    <text evidence="2">The sequence shown here is derived from an EMBL/GenBank/DDBJ whole genome shotgun (WGS) entry which is preliminary data.</text>
</comment>
<feature type="domain" description="Methyltransferase type 11" evidence="1">
    <location>
        <begin position="39"/>
        <end position="132"/>
    </location>
</feature>
<protein>
    <submittedName>
        <fullName evidence="2">Methyltransferase type 11</fullName>
    </submittedName>
</protein>
<dbReference type="GO" id="GO:0032259">
    <property type="term" value="P:methylation"/>
    <property type="evidence" value="ECO:0007669"/>
    <property type="project" value="UniProtKB-KW"/>
</dbReference>
<dbReference type="EMBL" id="JXAK01000013">
    <property type="protein sequence ID" value="KIL41083.1"/>
    <property type="molecule type" value="Genomic_DNA"/>
</dbReference>